<dbReference type="InterPro" id="IPR046947">
    <property type="entry name" value="LytR-like"/>
</dbReference>
<feature type="domain" description="Response regulatory" evidence="1">
    <location>
        <begin position="4"/>
        <end position="115"/>
    </location>
</feature>
<dbReference type="SMART" id="SM00850">
    <property type="entry name" value="LytTR"/>
    <property type="match status" value="1"/>
</dbReference>
<feature type="non-terminal residue" evidence="3">
    <location>
        <position position="223"/>
    </location>
</feature>
<evidence type="ECO:0000313" key="3">
    <source>
        <dbReference type="EMBL" id="GAH23984.1"/>
    </source>
</evidence>
<dbReference type="GO" id="GO:0003677">
    <property type="term" value="F:DNA binding"/>
    <property type="evidence" value="ECO:0007669"/>
    <property type="project" value="InterPro"/>
</dbReference>
<evidence type="ECO:0008006" key="4">
    <source>
        <dbReference type="Google" id="ProtNLM"/>
    </source>
</evidence>
<evidence type="ECO:0000259" key="2">
    <source>
        <dbReference type="PROSITE" id="PS50930"/>
    </source>
</evidence>
<proteinExistence type="predicted"/>
<dbReference type="Pfam" id="PF00072">
    <property type="entry name" value="Response_reg"/>
    <property type="match status" value="1"/>
</dbReference>
<dbReference type="InterPro" id="IPR001789">
    <property type="entry name" value="Sig_transdc_resp-reg_receiver"/>
</dbReference>
<dbReference type="GO" id="GO:0000156">
    <property type="term" value="F:phosphorelay response regulator activity"/>
    <property type="evidence" value="ECO:0007669"/>
    <property type="project" value="InterPro"/>
</dbReference>
<name>X1F3R0_9ZZZZ</name>
<dbReference type="PROSITE" id="PS50110">
    <property type="entry name" value="RESPONSE_REGULATORY"/>
    <property type="match status" value="1"/>
</dbReference>
<dbReference type="PANTHER" id="PTHR37299">
    <property type="entry name" value="TRANSCRIPTIONAL REGULATOR-RELATED"/>
    <property type="match status" value="1"/>
</dbReference>
<dbReference type="AlphaFoldDB" id="X1F3R0"/>
<accession>X1F3R0</accession>
<dbReference type="Gene3D" id="2.40.50.40">
    <property type="match status" value="1"/>
</dbReference>
<evidence type="ECO:0000259" key="1">
    <source>
        <dbReference type="PROSITE" id="PS50110"/>
    </source>
</evidence>
<dbReference type="InterPro" id="IPR007492">
    <property type="entry name" value="LytTR_DNA-bd_dom"/>
</dbReference>
<reference evidence="3" key="1">
    <citation type="journal article" date="2014" name="Front. Microbiol.">
        <title>High frequency of phylogenetically diverse reductive dehalogenase-homologous genes in deep subseafloor sedimentary metagenomes.</title>
        <authorList>
            <person name="Kawai M."/>
            <person name="Futagami T."/>
            <person name="Toyoda A."/>
            <person name="Takaki Y."/>
            <person name="Nishi S."/>
            <person name="Hori S."/>
            <person name="Arai W."/>
            <person name="Tsubouchi T."/>
            <person name="Morono Y."/>
            <person name="Uchiyama I."/>
            <person name="Ito T."/>
            <person name="Fujiyama A."/>
            <person name="Inagaki F."/>
            <person name="Takami H."/>
        </authorList>
    </citation>
    <scope>NUCLEOTIDE SEQUENCE</scope>
    <source>
        <strain evidence="3">Expedition CK06-06</strain>
    </source>
</reference>
<dbReference type="InterPro" id="IPR011006">
    <property type="entry name" value="CheY-like_superfamily"/>
</dbReference>
<dbReference type="PANTHER" id="PTHR37299:SF1">
    <property type="entry name" value="STAGE 0 SPORULATION PROTEIN A HOMOLOG"/>
    <property type="match status" value="1"/>
</dbReference>
<sequence length="223" mass="25845">MIINAVIVEDEKPARDLVRSYLKPFKSIEIKAEYADGFTGTKGINKIKPHLVFLDVQMPKISGFELLELLDHQPEIIFTTAYDQYALKAFEMNAIDYLLKPFSKNRFEEAVKRAINRIVASEKQDDIVKKSVLFKKGTGETIDRIVVKSGNTINVIPVDDVIYFEAQDDYVMVYTQGGRFLKQQTMKFFEESLPDNQFIRVHRSFIVRIDKINKLEQYGKESY</sequence>
<feature type="domain" description="HTH LytTR-type" evidence="2">
    <location>
        <begin position="145"/>
        <end position="223"/>
    </location>
</feature>
<comment type="caution">
    <text evidence="3">The sequence shown here is derived from an EMBL/GenBank/DDBJ whole genome shotgun (WGS) entry which is preliminary data.</text>
</comment>
<dbReference type="PROSITE" id="PS50930">
    <property type="entry name" value="HTH_LYTTR"/>
    <property type="match status" value="1"/>
</dbReference>
<dbReference type="Gene3D" id="3.40.50.2300">
    <property type="match status" value="1"/>
</dbReference>
<organism evidence="3">
    <name type="scientific">marine sediment metagenome</name>
    <dbReference type="NCBI Taxonomy" id="412755"/>
    <lineage>
        <taxon>unclassified sequences</taxon>
        <taxon>metagenomes</taxon>
        <taxon>ecological metagenomes</taxon>
    </lineage>
</organism>
<protein>
    <recommendedName>
        <fullName evidence="4">DNA-binding response regulator</fullName>
    </recommendedName>
</protein>
<dbReference type="Pfam" id="PF04397">
    <property type="entry name" value="LytTR"/>
    <property type="match status" value="1"/>
</dbReference>
<dbReference type="EMBL" id="BARU01003457">
    <property type="protein sequence ID" value="GAH23984.1"/>
    <property type="molecule type" value="Genomic_DNA"/>
</dbReference>
<gene>
    <name evidence="3" type="ORF">S03H2_07478</name>
</gene>
<dbReference type="SUPFAM" id="SSF52172">
    <property type="entry name" value="CheY-like"/>
    <property type="match status" value="1"/>
</dbReference>
<dbReference type="SMART" id="SM00448">
    <property type="entry name" value="REC"/>
    <property type="match status" value="1"/>
</dbReference>